<gene>
    <name evidence="1" type="ORF">M5D96_013002</name>
</gene>
<evidence type="ECO:0000313" key="2">
    <source>
        <dbReference type="Proteomes" id="UP001059596"/>
    </source>
</evidence>
<reference evidence="1" key="1">
    <citation type="journal article" date="2023" name="Genome Biol. Evol.">
        <title>Long-read-based Genome Assembly of Drosophila gunungcola Reveals Fewer Chemosensory Genes in Flower-breeding Species.</title>
        <authorList>
            <person name="Negi A."/>
            <person name="Liao B.Y."/>
            <person name="Yeh S.D."/>
        </authorList>
    </citation>
    <scope>NUCLEOTIDE SEQUENCE</scope>
    <source>
        <strain evidence="1">Sukarami</strain>
    </source>
</reference>
<comment type="caution">
    <text evidence="1">The sequence shown here is derived from an EMBL/GenBank/DDBJ whole genome shotgun (WGS) entry which is preliminary data.</text>
</comment>
<evidence type="ECO:0000313" key="1">
    <source>
        <dbReference type="EMBL" id="KAI8034243.1"/>
    </source>
</evidence>
<accession>A0A9P9YCE2</accession>
<name>A0A9P9YCE2_9MUSC</name>
<dbReference type="Proteomes" id="UP001059596">
    <property type="component" value="Unassembled WGS sequence"/>
</dbReference>
<keyword evidence="2" id="KW-1185">Reference proteome</keyword>
<protein>
    <submittedName>
        <fullName evidence="1">Uncharacterized protein</fullName>
    </submittedName>
</protein>
<proteinExistence type="predicted"/>
<sequence>MELNLCQLQPKFMASESSLEAFKSDLIMPEHAEARISLGLAKIERLNNIPLEKPSQLLKQ</sequence>
<dbReference type="AlphaFoldDB" id="A0A9P9YCE2"/>
<dbReference type="EMBL" id="JAMKOV010000078">
    <property type="protein sequence ID" value="KAI8034243.1"/>
    <property type="molecule type" value="Genomic_DNA"/>
</dbReference>
<organism evidence="1 2">
    <name type="scientific">Drosophila gunungcola</name>
    <name type="common">fruit fly</name>
    <dbReference type="NCBI Taxonomy" id="103775"/>
    <lineage>
        <taxon>Eukaryota</taxon>
        <taxon>Metazoa</taxon>
        <taxon>Ecdysozoa</taxon>
        <taxon>Arthropoda</taxon>
        <taxon>Hexapoda</taxon>
        <taxon>Insecta</taxon>
        <taxon>Pterygota</taxon>
        <taxon>Neoptera</taxon>
        <taxon>Endopterygota</taxon>
        <taxon>Diptera</taxon>
        <taxon>Brachycera</taxon>
        <taxon>Muscomorpha</taxon>
        <taxon>Ephydroidea</taxon>
        <taxon>Drosophilidae</taxon>
        <taxon>Drosophila</taxon>
        <taxon>Sophophora</taxon>
    </lineage>
</organism>